<dbReference type="EMBL" id="UINC01001091">
    <property type="protein sequence ID" value="SUZ70436.1"/>
    <property type="molecule type" value="Genomic_DNA"/>
</dbReference>
<dbReference type="AlphaFoldDB" id="A0A381PTP3"/>
<name>A0A381PTP3_9ZZZZ</name>
<proteinExistence type="predicted"/>
<gene>
    <name evidence="1" type="ORF">METZ01_LOCUS23290</name>
</gene>
<dbReference type="InterPro" id="IPR011044">
    <property type="entry name" value="Quino_amine_DH_bsu"/>
</dbReference>
<dbReference type="InterPro" id="IPR052956">
    <property type="entry name" value="Mesenchyme-surface_protein"/>
</dbReference>
<dbReference type="InterPro" id="IPR015943">
    <property type="entry name" value="WD40/YVTN_repeat-like_dom_sf"/>
</dbReference>
<sequence>MNRILKIISSTIMTFGLVFFVGCEDDEVVETVYDSFDIQNVMSLTAGEDANAEIVRTVPGTDDKAVFVSSAIGRLTVIDYTTSSFAFGSTYDLDPGSATAEMTSIDVSIPIGGESYVAVCVAETDCAKGKIMFVKLSDGSIVSEVEVGYNPDGTAFTKDGSYLVVACEDDREDRPCKPEDRHGGSVSIIDLTGGVANASLVQDFAVDWDTDSEPEHAETSADGTVIVSIQETSQIMIFNVSDAPLTEGEYTVVDLPDDGGTTDDGAGVECEPDGLFISPDGSLALISSERNGTFQLMALPSGTLYGNPYVVENDLPSGWQRDDRSYKKRTEPEECSLVEKSGKLYAVFALQESHAVIVYDVTDPANPVFDSMAPAGIDYENDNGMEKSAIGSEGLGMHQTNGVAFSANEREGSISMFTAAWARE</sequence>
<organism evidence="1">
    <name type="scientific">marine metagenome</name>
    <dbReference type="NCBI Taxonomy" id="408172"/>
    <lineage>
        <taxon>unclassified sequences</taxon>
        <taxon>metagenomes</taxon>
        <taxon>ecological metagenomes</taxon>
    </lineage>
</organism>
<dbReference type="PANTHER" id="PTHR46928">
    <property type="entry name" value="MESENCHYME-SPECIFIC CELL SURFACE GLYCOPROTEIN"/>
    <property type="match status" value="1"/>
</dbReference>
<dbReference type="SUPFAM" id="SSF50969">
    <property type="entry name" value="YVTN repeat-like/Quinoprotein amine dehydrogenase"/>
    <property type="match status" value="1"/>
</dbReference>
<dbReference type="PANTHER" id="PTHR46928:SF1">
    <property type="entry name" value="MESENCHYME-SPECIFIC CELL SURFACE GLYCOPROTEIN"/>
    <property type="match status" value="1"/>
</dbReference>
<dbReference type="Gene3D" id="2.130.10.10">
    <property type="entry name" value="YVTN repeat-like/Quinoprotein amine dehydrogenase"/>
    <property type="match status" value="1"/>
</dbReference>
<evidence type="ECO:0000313" key="1">
    <source>
        <dbReference type="EMBL" id="SUZ70436.1"/>
    </source>
</evidence>
<dbReference type="PROSITE" id="PS51257">
    <property type="entry name" value="PROKAR_LIPOPROTEIN"/>
    <property type="match status" value="1"/>
</dbReference>
<reference evidence="1" key="1">
    <citation type="submission" date="2018-05" db="EMBL/GenBank/DDBJ databases">
        <authorList>
            <person name="Lanie J.A."/>
            <person name="Ng W.-L."/>
            <person name="Kazmierczak K.M."/>
            <person name="Andrzejewski T.M."/>
            <person name="Davidsen T.M."/>
            <person name="Wayne K.J."/>
            <person name="Tettelin H."/>
            <person name="Glass J.I."/>
            <person name="Rusch D."/>
            <person name="Podicherti R."/>
            <person name="Tsui H.-C.T."/>
            <person name="Winkler M.E."/>
        </authorList>
    </citation>
    <scope>NUCLEOTIDE SEQUENCE</scope>
</reference>
<protein>
    <recommendedName>
        <fullName evidence="2">BPP domain-containing protein</fullName>
    </recommendedName>
</protein>
<accession>A0A381PTP3</accession>
<evidence type="ECO:0008006" key="2">
    <source>
        <dbReference type="Google" id="ProtNLM"/>
    </source>
</evidence>